<dbReference type="Proteomes" id="UP001193734">
    <property type="component" value="Unassembled WGS sequence"/>
</dbReference>
<feature type="signal peptide" evidence="1">
    <location>
        <begin position="1"/>
        <end position="21"/>
    </location>
</feature>
<feature type="chain" id="PRO_5045461296" evidence="1">
    <location>
        <begin position="22"/>
        <end position="278"/>
    </location>
</feature>
<dbReference type="EMBL" id="JABKKE010000013">
    <property type="protein sequence ID" value="NPE14427.1"/>
    <property type="molecule type" value="Genomic_DNA"/>
</dbReference>
<organism evidence="2 3">
    <name type="scientific">Xylanibacter rodentium</name>
    <dbReference type="NCBI Taxonomy" id="2736289"/>
    <lineage>
        <taxon>Bacteria</taxon>
        <taxon>Pseudomonadati</taxon>
        <taxon>Bacteroidota</taxon>
        <taxon>Bacteroidia</taxon>
        <taxon>Bacteroidales</taxon>
        <taxon>Prevotellaceae</taxon>
        <taxon>Xylanibacter</taxon>
    </lineage>
</organism>
<evidence type="ECO:0000313" key="2">
    <source>
        <dbReference type="EMBL" id="NPE14427.1"/>
    </source>
</evidence>
<gene>
    <name evidence="2" type="ORF">HPS55_08825</name>
</gene>
<dbReference type="RefSeq" id="WP_172324907.1">
    <property type="nucleotide sequence ID" value="NZ_JABKKE010000013.1"/>
</dbReference>
<dbReference type="GeneID" id="82157870"/>
<sequence length="278" mass="31017">MIKRILLAMMLVAGMADISMAQENMYLIKGNQVVAKYNVDDVDYVSFSLPEGVTESAFNINIDEVTKNSFTYTIKTLSPNKQYIHSFLEKTLVDITLMSYYGTNMDNTDPEIVNNLLKNQLYNGFFAAGTDSYKVYDGGRIGDETINITAGQTYIILVADLNTMTNDLGDDFTYATVTTQTADRSTGTLGVAYNGLNERGEAMFSFNISSEITKVYTMYSTKTTLESFINKYGFEFTLYAYAGIFSPESLADGYEGGWPVPEEDDYIMYALGINGQER</sequence>
<reference evidence="2 3" key="1">
    <citation type="submission" date="2020-05" db="EMBL/GenBank/DDBJ databases">
        <title>Distinct polysaccharide utilization as determinants for interspecies competition between intestinal Prevotella spp.</title>
        <authorList>
            <person name="Galvez E.J.C."/>
            <person name="Iljazovic A."/>
            <person name="Strowig T."/>
        </authorList>
    </citation>
    <scope>NUCLEOTIDE SEQUENCE [LARGE SCALE GENOMIC DNA]</scope>
    <source>
        <strain evidence="2 3">PROD</strain>
    </source>
</reference>
<name>A0ABX2AUK0_9BACT</name>
<keyword evidence="1" id="KW-0732">Signal</keyword>
<proteinExistence type="predicted"/>
<protein>
    <submittedName>
        <fullName evidence="2">Uncharacterized protein</fullName>
    </submittedName>
</protein>
<keyword evidence="3" id="KW-1185">Reference proteome</keyword>
<accession>A0ABX2AUK0</accession>
<evidence type="ECO:0000256" key="1">
    <source>
        <dbReference type="SAM" id="SignalP"/>
    </source>
</evidence>
<evidence type="ECO:0000313" key="3">
    <source>
        <dbReference type="Proteomes" id="UP001193734"/>
    </source>
</evidence>
<comment type="caution">
    <text evidence="2">The sequence shown here is derived from an EMBL/GenBank/DDBJ whole genome shotgun (WGS) entry which is preliminary data.</text>
</comment>